<dbReference type="AlphaFoldDB" id="A0A166MFG4"/>
<evidence type="ECO:0008006" key="4">
    <source>
        <dbReference type="Google" id="ProtNLM"/>
    </source>
</evidence>
<organism evidence="2 3">
    <name type="scientific">Colletotrichum tofieldiae</name>
    <dbReference type="NCBI Taxonomy" id="708197"/>
    <lineage>
        <taxon>Eukaryota</taxon>
        <taxon>Fungi</taxon>
        <taxon>Dikarya</taxon>
        <taxon>Ascomycota</taxon>
        <taxon>Pezizomycotina</taxon>
        <taxon>Sordariomycetes</taxon>
        <taxon>Hypocreomycetidae</taxon>
        <taxon>Glomerellales</taxon>
        <taxon>Glomerellaceae</taxon>
        <taxon>Colletotrichum</taxon>
        <taxon>Colletotrichum spaethianum species complex</taxon>
    </lineage>
</organism>
<evidence type="ECO:0000313" key="3">
    <source>
        <dbReference type="Proteomes" id="UP000076552"/>
    </source>
</evidence>
<accession>A0A166MFG4</accession>
<evidence type="ECO:0000313" key="2">
    <source>
        <dbReference type="EMBL" id="KZL64608.1"/>
    </source>
</evidence>
<dbReference type="EMBL" id="LFIV01000267">
    <property type="protein sequence ID" value="KZL64608.1"/>
    <property type="molecule type" value="Genomic_DNA"/>
</dbReference>
<proteinExistence type="predicted"/>
<keyword evidence="1" id="KW-0732">Signal</keyword>
<sequence>MKFALPFVLFALTTAAPISGIAHTSAESLLSSISSVDLGHDDVILYGVDGQYKVIKDAEFQNLTSAGVLTYGGNNQVANRNAFGSSAAIETRDCDGSNAEFEITSKADFLDWDVQISPVIGAQQAPVTIAVARGYSVANSVTVGETAGISAEGISVGLKIDYQQTWTTTDTTTITYTVPTGQYGVIVSQPWTHRINGNVYTSCTTGGGAKSTFMGSSHTSQTYGSMNWVTGVFRLCASKGYPVPYCNGQGSHH</sequence>
<dbReference type="Proteomes" id="UP000076552">
    <property type="component" value="Unassembled WGS sequence"/>
</dbReference>
<gene>
    <name evidence="2" type="ORF">CT0861_00763</name>
</gene>
<comment type="caution">
    <text evidence="2">The sequence shown here is derived from an EMBL/GenBank/DDBJ whole genome shotgun (WGS) entry which is preliminary data.</text>
</comment>
<reference evidence="2 3" key="1">
    <citation type="submission" date="2015-06" db="EMBL/GenBank/DDBJ databases">
        <title>Survival trade-offs in plant roots during colonization by closely related pathogenic and mutualistic fungi.</title>
        <authorList>
            <person name="Hacquard S."/>
            <person name="Kracher B."/>
            <person name="Hiruma K."/>
            <person name="Weinman A."/>
            <person name="Muench P."/>
            <person name="Garrido Oter R."/>
            <person name="Ver Loren van Themaat E."/>
            <person name="Dallerey J.-F."/>
            <person name="Damm U."/>
            <person name="Henrissat B."/>
            <person name="Lespinet O."/>
            <person name="Thon M."/>
            <person name="Kemen E."/>
            <person name="McHardy A.C."/>
            <person name="Schulze-Lefert P."/>
            <person name="O'Connell R.J."/>
        </authorList>
    </citation>
    <scope>NUCLEOTIDE SEQUENCE [LARGE SCALE GENOMIC DNA]</scope>
    <source>
        <strain evidence="2 3">0861</strain>
    </source>
</reference>
<dbReference type="OrthoDB" id="4831122at2759"/>
<protein>
    <recommendedName>
        <fullName evidence="4">Celp0028 effector like protein</fullName>
    </recommendedName>
</protein>
<feature type="signal peptide" evidence="1">
    <location>
        <begin position="1"/>
        <end position="15"/>
    </location>
</feature>
<feature type="chain" id="PRO_5012926913" description="Celp0028 effector like protein" evidence="1">
    <location>
        <begin position="16"/>
        <end position="253"/>
    </location>
</feature>
<evidence type="ECO:0000256" key="1">
    <source>
        <dbReference type="SAM" id="SignalP"/>
    </source>
</evidence>
<name>A0A166MFG4_9PEZI</name>
<keyword evidence="3" id="KW-1185">Reference proteome</keyword>